<keyword evidence="2" id="KW-1185">Reference proteome</keyword>
<accession>A0ACB8ET76</accession>
<gene>
    <name evidence="1" type="primary">CDKN2D</name>
    <name evidence="1" type="ORF">K3G42_028764</name>
</gene>
<comment type="caution">
    <text evidence="1">The sequence shown here is derived from an EMBL/GenBank/DDBJ whole genome shotgun (WGS) entry which is preliminary data.</text>
</comment>
<organism evidence="1 2">
    <name type="scientific">Sphaerodactylus townsendi</name>
    <dbReference type="NCBI Taxonomy" id="933632"/>
    <lineage>
        <taxon>Eukaryota</taxon>
        <taxon>Metazoa</taxon>
        <taxon>Chordata</taxon>
        <taxon>Craniata</taxon>
        <taxon>Vertebrata</taxon>
        <taxon>Euteleostomi</taxon>
        <taxon>Lepidosauria</taxon>
        <taxon>Squamata</taxon>
        <taxon>Bifurcata</taxon>
        <taxon>Gekkota</taxon>
        <taxon>Sphaerodactylidae</taxon>
        <taxon>Sphaerodactylus</taxon>
    </lineage>
</organism>
<reference evidence="1" key="1">
    <citation type="submission" date="2021-08" db="EMBL/GenBank/DDBJ databases">
        <title>The first chromosome-level gecko genome reveals the dynamic sex chromosomes of Neotropical dwarf geckos (Sphaerodactylidae: Sphaerodactylus).</title>
        <authorList>
            <person name="Pinto B.J."/>
            <person name="Keating S.E."/>
            <person name="Gamble T."/>
        </authorList>
    </citation>
    <scope>NUCLEOTIDE SEQUENCE</scope>
    <source>
        <strain evidence="1">TG3544</strain>
    </source>
</reference>
<sequence>MQPPGRAEVRGGDRLSGAAARGDLAEVRRLLYHELVPPNSPNRFGQTALQVMMFGNIFIAQELLKQGASPNIQDKSGTAPAHDAARTGFLDTLSVLVEHGADVNLPDTTGSLPLHVAVREGHVNIVRFLAPRSDLRHQDTEGQTPLELAQQLGLTDIQSILEQQFPSTA</sequence>
<dbReference type="Proteomes" id="UP000827872">
    <property type="component" value="Linkage Group LG07"/>
</dbReference>
<dbReference type="EMBL" id="CM037620">
    <property type="protein sequence ID" value="KAH7995827.1"/>
    <property type="molecule type" value="Genomic_DNA"/>
</dbReference>
<proteinExistence type="predicted"/>
<protein>
    <submittedName>
        <fullName evidence="1">Cyclin-dependent kinase 4 inhibitor D</fullName>
    </submittedName>
</protein>
<evidence type="ECO:0000313" key="1">
    <source>
        <dbReference type="EMBL" id="KAH7995827.1"/>
    </source>
</evidence>
<evidence type="ECO:0000313" key="2">
    <source>
        <dbReference type="Proteomes" id="UP000827872"/>
    </source>
</evidence>
<name>A0ACB8ET76_9SAUR</name>